<dbReference type="Proteomes" id="UP000002280">
    <property type="component" value="Chromosome 3"/>
</dbReference>
<reference evidence="1" key="3">
    <citation type="submission" date="2025-09" db="UniProtKB">
        <authorList>
            <consortium name="Ensembl"/>
        </authorList>
    </citation>
    <scope>IDENTIFICATION</scope>
</reference>
<dbReference type="AlphaFoldDB" id="A0A5F8HEY0"/>
<sequence>MKDTPLSNWEKCLLLWAIKEEKKHLDGPQIYDYRNIKIAFGTDYESYIVDPGKTTVLGQVSYELVSPKIPLLIFLSCNPFCLKTI</sequence>
<dbReference type="InParanoid" id="A0A5F8HEY0"/>
<name>A0A5F8HEY0_MONDO</name>
<dbReference type="GeneTree" id="ENSGT01000000220235"/>
<proteinExistence type="predicted"/>
<evidence type="ECO:0000313" key="1">
    <source>
        <dbReference type="Ensembl" id="ENSMODP00000058640.1"/>
    </source>
</evidence>
<dbReference type="InterPro" id="IPR027408">
    <property type="entry name" value="PNPase/RNase_PH_dom_sf"/>
</dbReference>
<dbReference type="Gene3D" id="3.30.230.70">
    <property type="entry name" value="GHMP Kinase, N-terminal domain"/>
    <property type="match status" value="1"/>
</dbReference>
<reference evidence="1 2" key="1">
    <citation type="journal article" date="2007" name="Nature">
        <title>Genome of the marsupial Monodelphis domestica reveals innovation in non-coding sequences.</title>
        <authorList>
            <person name="Mikkelsen T.S."/>
            <person name="Wakefield M.J."/>
            <person name="Aken B."/>
            <person name="Amemiya C.T."/>
            <person name="Chang J.L."/>
            <person name="Duke S."/>
            <person name="Garber M."/>
            <person name="Gentles A.J."/>
            <person name="Goodstadt L."/>
            <person name="Heger A."/>
            <person name="Jurka J."/>
            <person name="Kamal M."/>
            <person name="Mauceli E."/>
            <person name="Searle S.M."/>
            <person name="Sharpe T."/>
            <person name="Baker M.L."/>
            <person name="Batzer M.A."/>
            <person name="Benos P.V."/>
            <person name="Belov K."/>
            <person name="Clamp M."/>
            <person name="Cook A."/>
            <person name="Cuff J."/>
            <person name="Das R."/>
            <person name="Davidow L."/>
            <person name="Deakin J.E."/>
            <person name="Fazzari M.J."/>
            <person name="Glass J.L."/>
            <person name="Grabherr M."/>
            <person name="Greally J.M."/>
            <person name="Gu W."/>
            <person name="Hore T.A."/>
            <person name="Huttley G.A."/>
            <person name="Kleber M."/>
            <person name="Jirtle R.L."/>
            <person name="Koina E."/>
            <person name="Lee J.T."/>
            <person name="Mahony S."/>
            <person name="Marra M.A."/>
            <person name="Miller R.D."/>
            <person name="Nicholls R.D."/>
            <person name="Oda M."/>
            <person name="Papenfuss A.T."/>
            <person name="Parra Z.E."/>
            <person name="Pollock D.D."/>
            <person name="Ray D.A."/>
            <person name="Schein J.E."/>
            <person name="Speed T.P."/>
            <person name="Thompson K."/>
            <person name="VandeBerg J.L."/>
            <person name="Wade C.M."/>
            <person name="Walker J.A."/>
            <person name="Waters P.D."/>
            <person name="Webber C."/>
            <person name="Weidman J.R."/>
            <person name="Xie X."/>
            <person name="Zody M.C."/>
            <person name="Baldwin J."/>
            <person name="Abdouelleil A."/>
            <person name="Abdulkadir J."/>
            <person name="Abebe A."/>
            <person name="Abera B."/>
            <person name="Abreu J."/>
            <person name="Acer S.C."/>
            <person name="Aftuck L."/>
            <person name="Alexander A."/>
            <person name="An P."/>
            <person name="Anderson E."/>
            <person name="Anderson S."/>
            <person name="Arachi H."/>
            <person name="Azer M."/>
            <person name="Bachantsang P."/>
            <person name="Barry A."/>
            <person name="Bayul T."/>
            <person name="Berlin A."/>
            <person name="Bessette D."/>
            <person name="Bloom T."/>
            <person name="Bloom T."/>
            <person name="Boguslavskiy L."/>
            <person name="Bonnet C."/>
            <person name="Boukhgalter B."/>
            <person name="Bourzgui I."/>
            <person name="Brown A."/>
            <person name="Cahill P."/>
            <person name="Channer S."/>
            <person name="Cheshatsang Y."/>
            <person name="Chuda L."/>
            <person name="Citroen M."/>
            <person name="Collymore A."/>
            <person name="Cooke P."/>
            <person name="Costello M."/>
            <person name="D'Aco K."/>
            <person name="Daza R."/>
            <person name="De Haan G."/>
            <person name="DeGray S."/>
            <person name="DeMaso C."/>
            <person name="Dhargay N."/>
            <person name="Dooley K."/>
            <person name="Dooley E."/>
            <person name="Doricent M."/>
            <person name="Dorje P."/>
            <person name="Dorjee K."/>
            <person name="Dupes A."/>
            <person name="Elong R."/>
            <person name="Falk J."/>
            <person name="Farina A."/>
            <person name="Faro S."/>
            <person name="Ferguson D."/>
            <person name="Fisher S."/>
            <person name="Foley C.D."/>
            <person name="Franke A."/>
            <person name="Friedrich D."/>
            <person name="Gadbois L."/>
            <person name="Gearin G."/>
            <person name="Gearin C.R."/>
            <person name="Giannoukos G."/>
            <person name="Goode T."/>
            <person name="Graham J."/>
            <person name="Grandbois E."/>
            <person name="Grewal S."/>
            <person name="Gyaltsen K."/>
            <person name="Hafez N."/>
            <person name="Hagos B."/>
            <person name="Hall J."/>
            <person name="Henson C."/>
            <person name="Hollinger A."/>
            <person name="Honan T."/>
            <person name="Huard M.D."/>
            <person name="Hughes L."/>
            <person name="Hurhula B."/>
            <person name="Husby M.E."/>
            <person name="Kamat A."/>
            <person name="Kanga B."/>
            <person name="Kashin S."/>
            <person name="Khazanovich D."/>
            <person name="Kisner P."/>
            <person name="Lance K."/>
            <person name="Lara M."/>
            <person name="Lee W."/>
            <person name="Lennon N."/>
            <person name="Letendre F."/>
            <person name="LeVine R."/>
            <person name="Lipovsky A."/>
            <person name="Liu X."/>
            <person name="Liu J."/>
            <person name="Liu S."/>
            <person name="Lokyitsang T."/>
            <person name="Lokyitsang Y."/>
            <person name="Lubonja R."/>
            <person name="Lui A."/>
            <person name="MacDonald P."/>
            <person name="Magnisalis V."/>
            <person name="Maru K."/>
            <person name="Matthews C."/>
            <person name="McCusker W."/>
            <person name="McDonough S."/>
            <person name="Mehta T."/>
            <person name="Meldrim J."/>
            <person name="Meneus L."/>
            <person name="Mihai O."/>
            <person name="Mihalev A."/>
            <person name="Mihova T."/>
            <person name="Mittelman R."/>
            <person name="Mlenga V."/>
            <person name="Montmayeur A."/>
            <person name="Mulrain L."/>
            <person name="Navidi A."/>
            <person name="Naylor J."/>
            <person name="Negash T."/>
            <person name="Nguyen T."/>
            <person name="Nguyen N."/>
            <person name="Nicol R."/>
            <person name="Norbu C."/>
            <person name="Norbu N."/>
            <person name="Novod N."/>
            <person name="O'Neill B."/>
            <person name="Osman S."/>
            <person name="Markiewicz E."/>
            <person name="Oyono O.L."/>
            <person name="Patti C."/>
            <person name="Phunkhang P."/>
            <person name="Pierre F."/>
            <person name="Priest M."/>
            <person name="Raghuraman S."/>
            <person name="Rege F."/>
            <person name="Reyes R."/>
            <person name="Rise C."/>
            <person name="Rogov P."/>
            <person name="Ross K."/>
            <person name="Ryan E."/>
            <person name="Settipalli S."/>
            <person name="Shea T."/>
            <person name="Sherpa N."/>
            <person name="Shi L."/>
            <person name="Shih D."/>
            <person name="Sparrow T."/>
            <person name="Spaulding J."/>
            <person name="Stalker J."/>
            <person name="Stange-Thomann N."/>
            <person name="Stavropoulos S."/>
            <person name="Stone C."/>
            <person name="Strader C."/>
            <person name="Tesfaye S."/>
            <person name="Thomson T."/>
            <person name="Thoulutsang Y."/>
            <person name="Thoulutsang D."/>
            <person name="Topham K."/>
            <person name="Topping I."/>
            <person name="Tsamla T."/>
            <person name="Vassiliev H."/>
            <person name="Vo A."/>
            <person name="Wangchuk T."/>
            <person name="Wangdi T."/>
            <person name="Weiand M."/>
            <person name="Wilkinson J."/>
            <person name="Wilson A."/>
            <person name="Yadav S."/>
            <person name="Young G."/>
            <person name="Yu Q."/>
            <person name="Zembek L."/>
            <person name="Zhong D."/>
            <person name="Zimmer A."/>
            <person name="Zwirko Z."/>
            <person name="Jaffe D.B."/>
            <person name="Alvarez P."/>
            <person name="Brockman W."/>
            <person name="Butler J."/>
            <person name="Chin C."/>
            <person name="Gnerre S."/>
            <person name="MacCallum I."/>
            <person name="Graves J.A."/>
            <person name="Ponting C.P."/>
            <person name="Breen M."/>
            <person name="Samollow P.B."/>
            <person name="Lander E.S."/>
            <person name="Lindblad-Toh K."/>
        </authorList>
    </citation>
    <scope>NUCLEOTIDE SEQUENCE [LARGE SCALE GENOMIC DNA]</scope>
</reference>
<reference evidence="1" key="2">
    <citation type="submission" date="2025-08" db="UniProtKB">
        <authorList>
            <consortium name="Ensembl"/>
        </authorList>
    </citation>
    <scope>IDENTIFICATION</scope>
</reference>
<dbReference type="SUPFAM" id="SSF54211">
    <property type="entry name" value="Ribosomal protein S5 domain 2-like"/>
    <property type="match status" value="1"/>
</dbReference>
<protein>
    <submittedName>
        <fullName evidence="1">Uncharacterized protein</fullName>
    </submittedName>
</protein>
<dbReference type="STRING" id="13616.ENSMODP00000058640"/>
<dbReference type="Ensembl" id="ENSMODT00000053893.1">
    <property type="protein sequence ID" value="ENSMODP00000058640.1"/>
    <property type="gene ID" value="ENSMODG00000040302.1"/>
</dbReference>
<keyword evidence="2" id="KW-1185">Reference proteome</keyword>
<evidence type="ECO:0000313" key="2">
    <source>
        <dbReference type="Proteomes" id="UP000002280"/>
    </source>
</evidence>
<dbReference type="InterPro" id="IPR020568">
    <property type="entry name" value="Ribosomal_Su5_D2-typ_SF"/>
</dbReference>
<accession>A0A5F8HEY0</accession>
<dbReference type="Bgee" id="ENSMODG00000040302">
    <property type="expression patterns" value="Expressed in uterus"/>
</dbReference>
<organism evidence="1 2">
    <name type="scientific">Monodelphis domestica</name>
    <name type="common">Gray short-tailed opossum</name>
    <dbReference type="NCBI Taxonomy" id="13616"/>
    <lineage>
        <taxon>Eukaryota</taxon>
        <taxon>Metazoa</taxon>
        <taxon>Chordata</taxon>
        <taxon>Craniata</taxon>
        <taxon>Vertebrata</taxon>
        <taxon>Euteleostomi</taxon>
        <taxon>Mammalia</taxon>
        <taxon>Metatheria</taxon>
        <taxon>Didelphimorphia</taxon>
        <taxon>Didelphidae</taxon>
        <taxon>Monodelphis</taxon>
    </lineage>
</organism>